<feature type="chain" id="PRO_5043486503" description="Basic blue protein" evidence="6">
    <location>
        <begin position="29"/>
        <end position="123"/>
    </location>
</feature>
<keyword evidence="1" id="KW-0479">Metal-binding</keyword>
<evidence type="ECO:0000256" key="5">
    <source>
        <dbReference type="ARBA" id="ARBA00082491"/>
    </source>
</evidence>
<keyword evidence="3" id="KW-1015">Disulfide bond</keyword>
<evidence type="ECO:0000259" key="7">
    <source>
        <dbReference type="PROSITE" id="PS51485"/>
    </source>
</evidence>
<organism evidence="8 9">
    <name type="scientific">Rubus argutus</name>
    <name type="common">Southern blackberry</name>
    <dbReference type="NCBI Taxonomy" id="59490"/>
    <lineage>
        <taxon>Eukaryota</taxon>
        <taxon>Viridiplantae</taxon>
        <taxon>Streptophyta</taxon>
        <taxon>Embryophyta</taxon>
        <taxon>Tracheophyta</taxon>
        <taxon>Spermatophyta</taxon>
        <taxon>Magnoliopsida</taxon>
        <taxon>eudicotyledons</taxon>
        <taxon>Gunneridae</taxon>
        <taxon>Pentapetalae</taxon>
        <taxon>rosids</taxon>
        <taxon>fabids</taxon>
        <taxon>Rosales</taxon>
        <taxon>Rosaceae</taxon>
        <taxon>Rosoideae</taxon>
        <taxon>Rosoideae incertae sedis</taxon>
        <taxon>Rubus</taxon>
    </lineage>
</organism>
<dbReference type="InterPro" id="IPR008972">
    <property type="entry name" value="Cupredoxin"/>
</dbReference>
<comment type="caution">
    <text evidence="8">The sequence shown here is derived from an EMBL/GenBank/DDBJ whole genome shotgun (WGS) entry which is preliminary data.</text>
</comment>
<gene>
    <name evidence="8" type="ORF">M0R45_026595</name>
</gene>
<dbReference type="Proteomes" id="UP001457282">
    <property type="component" value="Unassembled WGS sequence"/>
</dbReference>
<dbReference type="Pfam" id="PF02298">
    <property type="entry name" value="Cu_bind_like"/>
    <property type="match status" value="1"/>
</dbReference>
<dbReference type="GO" id="GO:0009055">
    <property type="term" value="F:electron transfer activity"/>
    <property type="evidence" value="ECO:0007669"/>
    <property type="project" value="InterPro"/>
</dbReference>
<evidence type="ECO:0000256" key="1">
    <source>
        <dbReference type="ARBA" id="ARBA00022723"/>
    </source>
</evidence>
<dbReference type="SUPFAM" id="SSF49503">
    <property type="entry name" value="Cupredoxins"/>
    <property type="match status" value="1"/>
</dbReference>
<proteinExistence type="predicted"/>
<feature type="signal peptide" evidence="6">
    <location>
        <begin position="1"/>
        <end position="28"/>
    </location>
</feature>
<evidence type="ECO:0000256" key="2">
    <source>
        <dbReference type="ARBA" id="ARBA00023008"/>
    </source>
</evidence>
<protein>
    <recommendedName>
        <fullName evidence="4">Basic blue protein</fullName>
    </recommendedName>
    <alternativeName>
        <fullName evidence="5">Plantacyanin</fullName>
    </alternativeName>
</protein>
<reference evidence="8 9" key="1">
    <citation type="journal article" date="2023" name="G3 (Bethesda)">
        <title>A chromosome-length genome assembly and annotation of blackberry (Rubus argutus, cv. 'Hillquist').</title>
        <authorList>
            <person name="Bruna T."/>
            <person name="Aryal R."/>
            <person name="Dudchenko O."/>
            <person name="Sargent D.J."/>
            <person name="Mead D."/>
            <person name="Buti M."/>
            <person name="Cavallini A."/>
            <person name="Hytonen T."/>
            <person name="Andres J."/>
            <person name="Pham M."/>
            <person name="Weisz D."/>
            <person name="Mascagni F."/>
            <person name="Usai G."/>
            <person name="Natali L."/>
            <person name="Bassil N."/>
            <person name="Fernandez G.E."/>
            <person name="Lomsadze A."/>
            <person name="Armour M."/>
            <person name="Olukolu B."/>
            <person name="Poorten T."/>
            <person name="Britton C."/>
            <person name="Davik J."/>
            <person name="Ashrafi H."/>
            <person name="Aiden E.L."/>
            <person name="Borodovsky M."/>
            <person name="Worthington M."/>
        </authorList>
    </citation>
    <scope>NUCLEOTIDE SEQUENCE [LARGE SCALE GENOMIC DNA]</scope>
    <source>
        <strain evidence="8">PI 553951</strain>
    </source>
</reference>
<name>A0AAW1WYF6_RUBAR</name>
<dbReference type="InterPro" id="IPR003245">
    <property type="entry name" value="Phytocyanin_dom"/>
</dbReference>
<dbReference type="FunFam" id="2.60.40.420:FF:000013">
    <property type="entry name" value="basic blue protein-like"/>
    <property type="match status" value="1"/>
</dbReference>
<evidence type="ECO:0000256" key="4">
    <source>
        <dbReference type="ARBA" id="ARBA00071970"/>
    </source>
</evidence>
<dbReference type="Gene3D" id="2.60.40.420">
    <property type="entry name" value="Cupredoxins - blue copper proteins"/>
    <property type="match status" value="1"/>
</dbReference>
<accession>A0AAW1WYF6</accession>
<sequence length="123" mass="13237">MAQVRGSASVTAMLLVLCILLHYKIAVAAKYTVGDDAGWHFNIQSWPTGKKFLANDTLVFNYSTGSHSVVVVDENGFTTCTASGQIFTSGKDEIKLKKGMNYFICGVGRHCADHGMKMAISAA</sequence>
<evidence type="ECO:0000256" key="6">
    <source>
        <dbReference type="SAM" id="SignalP"/>
    </source>
</evidence>
<dbReference type="PANTHER" id="PTHR33021:SF469">
    <property type="entry name" value="PHYTOCYANIN DOMAIN-CONTAINING PROTEIN"/>
    <property type="match status" value="1"/>
</dbReference>
<dbReference type="AlphaFoldDB" id="A0AAW1WYF6"/>
<dbReference type="CDD" id="cd11013">
    <property type="entry name" value="Plantacyanin"/>
    <property type="match status" value="1"/>
</dbReference>
<dbReference type="GO" id="GO:0005886">
    <property type="term" value="C:plasma membrane"/>
    <property type="evidence" value="ECO:0007669"/>
    <property type="project" value="TreeGrafter"/>
</dbReference>
<evidence type="ECO:0000313" key="9">
    <source>
        <dbReference type="Proteomes" id="UP001457282"/>
    </source>
</evidence>
<feature type="domain" description="Phytocyanin" evidence="7">
    <location>
        <begin position="29"/>
        <end position="123"/>
    </location>
</feature>
<evidence type="ECO:0000256" key="3">
    <source>
        <dbReference type="ARBA" id="ARBA00023157"/>
    </source>
</evidence>
<dbReference type="EMBL" id="JBEDUW010000005">
    <property type="protein sequence ID" value="KAK9929499.1"/>
    <property type="molecule type" value="Genomic_DNA"/>
</dbReference>
<dbReference type="GO" id="GO:0046872">
    <property type="term" value="F:metal ion binding"/>
    <property type="evidence" value="ECO:0007669"/>
    <property type="project" value="UniProtKB-KW"/>
</dbReference>
<dbReference type="InterPro" id="IPR039391">
    <property type="entry name" value="Phytocyanin-like"/>
</dbReference>
<dbReference type="PROSITE" id="PS51485">
    <property type="entry name" value="PHYTOCYANIN"/>
    <property type="match status" value="1"/>
</dbReference>
<keyword evidence="6" id="KW-0732">Signal</keyword>
<dbReference type="InterPro" id="IPR041844">
    <property type="entry name" value="Plantacyanin"/>
</dbReference>
<keyword evidence="9" id="KW-1185">Reference proteome</keyword>
<evidence type="ECO:0000313" key="8">
    <source>
        <dbReference type="EMBL" id="KAK9929499.1"/>
    </source>
</evidence>
<dbReference type="PANTHER" id="PTHR33021">
    <property type="entry name" value="BLUE COPPER PROTEIN"/>
    <property type="match status" value="1"/>
</dbReference>
<keyword evidence="2" id="KW-0186">Copper</keyword>